<proteinExistence type="predicted"/>
<accession>A0A6I3X6Y8</accession>
<sequence length="70" mass="7413">MDWPEFSKASISKASIARVIGDIGSAGGNGRGSNKGPQVLNARDCTTATYSLKSPHKKFFLYLGLVLGII</sequence>
<evidence type="ECO:0000313" key="1">
    <source>
        <dbReference type="EMBL" id="MUI12609.1"/>
    </source>
</evidence>
<reference evidence="1 2" key="1">
    <citation type="submission" date="2019-11" db="EMBL/GenBank/DDBJ databases">
        <title>Draft Genome Sequences of Six Type Strains of the Genus Massilia.</title>
        <authorList>
            <person name="Miess H."/>
            <person name="Frediansyah A."/>
            <person name="Goeker M."/>
            <person name="Gross H."/>
        </authorList>
    </citation>
    <scope>NUCLEOTIDE SEQUENCE [LARGE SCALE GENOMIC DNA]</scope>
    <source>
        <strain evidence="1 2">DSM 17513</strain>
    </source>
</reference>
<protein>
    <submittedName>
        <fullName evidence="1">Uncharacterized protein</fullName>
    </submittedName>
</protein>
<organism evidence="1 2">
    <name type="scientific">Pseudoduganella dura</name>
    <dbReference type="NCBI Taxonomy" id="321982"/>
    <lineage>
        <taxon>Bacteria</taxon>
        <taxon>Pseudomonadati</taxon>
        <taxon>Pseudomonadota</taxon>
        <taxon>Betaproteobacteria</taxon>
        <taxon>Burkholderiales</taxon>
        <taxon>Oxalobacteraceae</taxon>
        <taxon>Telluria group</taxon>
        <taxon>Pseudoduganella</taxon>
    </lineage>
</organism>
<dbReference type="AlphaFoldDB" id="A0A6I3X6Y8"/>
<gene>
    <name evidence="1" type="ORF">GJV26_09015</name>
</gene>
<name>A0A6I3X6Y8_9BURK</name>
<evidence type="ECO:0000313" key="2">
    <source>
        <dbReference type="Proteomes" id="UP000431684"/>
    </source>
</evidence>
<dbReference type="Proteomes" id="UP000431684">
    <property type="component" value="Unassembled WGS sequence"/>
</dbReference>
<keyword evidence="2" id="KW-1185">Reference proteome</keyword>
<comment type="caution">
    <text evidence="1">The sequence shown here is derived from an EMBL/GenBank/DDBJ whole genome shotgun (WGS) entry which is preliminary data.</text>
</comment>
<dbReference type="RefSeq" id="WP_155708530.1">
    <property type="nucleotide sequence ID" value="NZ_BMWU01000066.1"/>
</dbReference>
<dbReference type="EMBL" id="WNWM01000002">
    <property type="protein sequence ID" value="MUI12609.1"/>
    <property type="molecule type" value="Genomic_DNA"/>
</dbReference>